<evidence type="ECO:0000313" key="3">
    <source>
        <dbReference type="Proteomes" id="UP000694257"/>
    </source>
</evidence>
<evidence type="ECO:0000256" key="1">
    <source>
        <dbReference type="SAM" id="MobiDB-lite"/>
    </source>
</evidence>
<gene>
    <name evidence="2" type="ORF">KV110_39760</name>
</gene>
<feature type="compositionally biased region" description="Polar residues" evidence="1">
    <location>
        <begin position="762"/>
        <end position="774"/>
    </location>
</feature>
<keyword evidence="3" id="KW-1185">Reference proteome</keyword>
<protein>
    <recommendedName>
        <fullName evidence="4">DUF2974 domain-containing protein</fullName>
    </recommendedName>
</protein>
<name>A0ABX8RSG6_NOCIO</name>
<feature type="compositionally biased region" description="Basic and acidic residues" evidence="1">
    <location>
        <begin position="84"/>
        <end position="95"/>
    </location>
</feature>
<organism evidence="2 3">
    <name type="scientific">Nocardia iowensis</name>
    <dbReference type="NCBI Taxonomy" id="204891"/>
    <lineage>
        <taxon>Bacteria</taxon>
        <taxon>Bacillati</taxon>
        <taxon>Actinomycetota</taxon>
        <taxon>Actinomycetes</taxon>
        <taxon>Mycobacteriales</taxon>
        <taxon>Nocardiaceae</taxon>
        <taxon>Nocardia</taxon>
    </lineage>
</organism>
<evidence type="ECO:0008006" key="4">
    <source>
        <dbReference type="Google" id="ProtNLM"/>
    </source>
</evidence>
<feature type="compositionally biased region" description="Gly residues" evidence="1">
    <location>
        <begin position="788"/>
        <end position="809"/>
    </location>
</feature>
<feature type="compositionally biased region" description="Basic and acidic residues" evidence="1">
    <location>
        <begin position="22"/>
        <end position="42"/>
    </location>
</feature>
<sequence length="1060" mass="112819">MPGLIKPVSLERGLGAPDPQTEEERNRRNEADREYWRQRAEQGRQMSPEAVPPQGPAANAAPAGPQSVPTTTVPSPPAAQPDQTVKDKPAADKPADNPQPTIPIEGPADRRALEGLQPGQSRVLPSGVTATAGPDGTTSFATVDPNTGHVTTKTFDKYGSWVATAEADLVAGTGGLSRDTTITDRHGVSKVRSVDDGYGNIVTWTANPDGSHSVQYANGLIVKEPAPGSATRPEVVQLSPDGLGGVFATVDADGNPVIGEFQPSRFGPPLTRIIDPDDPEGQRTKAWILAVPGPNGISSIVEDENGVTVIDPDGTRTPVNSRFIAPPRRTHANEMFDASLGRWVPAPPATPAGLQPDKSAPAWVYATGPAELINRLGTTEVRLPQGGSDGGDRPWTDVRILDAAGRELAHYSEWGNGNKTYRLGLDHTVTIGPDGNVIDPKHIDRSPLFNIRDYHKADGSIVFTESNTLGVDLPRIALPPGVPGKGLYAYGDRLIIQTNDGEFHWVDPTPEAPTTVLPAERSIHRPWNYRDAAGNPAPAFQDSDGNHHFNVNGQEVVFSPDQRQVIDQPNSLRPSGTGGLYIDDRGPGGFNIGVKRLQVPPGVPAIGLWELDDGRLVIQDRFGGNHYVAPIPAPAPQSLGGALSGLALSLAGTVGPRGGANRPKIDTLPRPTNVNTEGWFGPGKPAVTTPTKPTLAEQFRGWLPSNGGGRVGDEAVGPVKPSPQERVGTSRVPDRQNPLLQVETRVRAEETTVGPPRPRVNARTSSEEPQQSGPAQPPRPPGNDTNGGSAGGDGGGPRGPRVGGHGGADGELPWRRVITYARLAKDVYNTVSTARIGGYKRVQVEELATTRAKPKYFNTNSGLVAALYRNRRGDLVLAFKGTTPTKMADLKADAQQATKGETDMYDDAITLANRVRKSYPRSNLVIVGHSLGGGLGGVSILATVGTKGITFNAAGVHNNYIRLLTGRDPAEVRTELAETGRILNYVVKGELLTGSQEGQKVARTIRFLQGRYGPEAFPEALGRTIILEPEPGMWSLKRHLMDSVLTALYRYLEDGNDGDS</sequence>
<dbReference type="EMBL" id="CP078145">
    <property type="protein sequence ID" value="QXN91380.1"/>
    <property type="molecule type" value="Genomic_DNA"/>
</dbReference>
<proteinExistence type="predicted"/>
<dbReference type="Pfam" id="PF26363">
    <property type="entry name" value="Phospholipase-like"/>
    <property type="match status" value="1"/>
</dbReference>
<feature type="region of interest" description="Disordered" evidence="1">
    <location>
        <begin position="699"/>
        <end position="811"/>
    </location>
</feature>
<dbReference type="Proteomes" id="UP000694257">
    <property type="component" value="Chromosome"/>
</dbReference>
<dbReference type="RefSeq" id="WP_218472235.1">
    <property type="nucleotide sequence ID" value="NZ_BAABJN010000012.1"/>
</dbReference>
<evidence type="ECO:0000313" key="2">
    <source>
        <dbReference type="EMBL" id="QXN91380.1"/>
    </source>
</evidence>
<accession>A0ABX8RSG6</accession>
<feature type="compositionally biased region" description="Low complexity" evidence="1">
    <location>
        <begin position="56"/>
        <end position="73"/>
    </location>
</feature>
<feature type="region of interest" description="Disordered" evidence="1">
    <location>
        <begin position="1"/>
        <end position="141"/>
    </location>
</feature>
<reference evidence="2 3" key="1">
    <citation type="submission" date="2021-07" db="EMBL/GenBank/DDBJ databases">
        <title>Whole Genome Sequence of Nocardia Iowensis.</title>
        <authorList>
            <person name="Lamm A."/>
            <person name="Collins-Fairclough A.M."/>
            <person name="Bunk B."/>
            <person name="Sproer C."/>
        </authorList>
    </citation>
    <scope>NUCLEOTIDE SEQUENCE [LARGE SCALE GENOMIC DNA]</scope>
    <source>
        <strain evidence="2 3">NRRL 5646</strain>
    </source>
</reference>
<feature type="region of interest" description="Disordered" evidence="1">
    <location>
        <begin position="658"/>
        <end position="686"/>
    </location>
</feature>